<reference evidence="4" key="2">
    <citation type="submission" date="2025-04" db="UniProtKB">
        <authorList>
            <consortium name="RefSeq"/>
        </authorList>
    </citation>
    <scope>IDENTIFICATION</scope>
    <source>
        <strain evidence="4">DH4</strain>
        <tissue evidence="4">Whole body</tissue>
    </source>
</reference>
<feature type="transmembrane region" description="Helical" evidence="1">
    <location>
        <begin position="50"/>
        <end position="74"/>
    </location>
</feature>
<keyword evidence="1" id="KW-1133">Transmembrane helix</keyword>
<evidence type="ECO:0000313" key="4">
    <source>
        <dbReference type="RefSeq" id="XP_026300258.1"/>
    </source>
</evidence>
<accession>A0A8B8H9F2</accession>
<dbReference type="EnsemblMetazoa" id="XM_026444473">
    <property type="protein sequence ID" value="XP_026300258"/>
    <property type="gene ID" value="LOC113219164"/>
</dbReference>
<dbReference type="GeneID" id="113219164"/>
<dbReference type="KEGG" id="ame:113219164"/>
<dbReference type="Proteomes" id="UP000005203">
    <property type="component" value="Linkage group LG12"/>
</dbReference>
<name>A0A7M7MSB9_APIME</name>
<organism evidence="2">
    <name type="scientific">Apis mellifera</name>
    <name type="common">Honeybee</name>
    <dbReference type="NCBI Taxonomy" id="7460"/>
    <lineage>
        <taxon>Eukaryota</taxon>
        <taxon>Metazoa</taxon>
        <taxon>Ecdysozoa</taxon>
        <taxon>Arthropoda</taxon>
        <taxon>Hexapoda</taxon>
        <taxon>Insecta</taxon>
        <taxon>Pterygota</taxon>
        <taxon>Neoptera</taxon>
        <taxon>Endopterygota</taxon>
        <taxon>Hymenoptera</taxon>
        <taxon>Apocrita</taxon>
        <taxon>Aculeata</taxon>
        <taxon>Apoidea</taxon>
        <taxon>Anthophila</taxon>
        <taxon>Apidae</taxon>
        <taxon>Apis</taxon>
    </lineage>
</organism>
<keyword evidence="1" id="KW-0472">Membrane</keyword>
<keyword evidence="1" id="KW-0812">Transmembrane</keyword>
<protein>
    <submittedName>
        <fullName evidence="4">Uncharacterized protein LOC113219164</fullName>
    </submittedName>
</protein>
<dbReference type="RefSeq" id="XP_026300258.1">
    <property type="nucleotide sequence ID" value="XM_026444473.1"/>
</dbReference>
<proteinExistence type="predicted"/>
<dbReference type="AlphaFoldDB" id="A0A7M7MSB9"/>
<reference evidence="2" key="1">
    <citation type="submission" date="2021-01" db="UniProtKB">
        <authorList>
            <consortium name="EnsemblMetazoa"/>
        </authorList>
    </citation>
    <scope>IDENTIFICATION</scope>
    <source>
        <strain evidence="2">DH4</strain>
    </source>
</reference>
<keyword evidence="3" id="KW-1185">Reference proteome</keyword>
<gene>
    <name evidence="4" type="primary">LOC113219164</name>
</gene>
<feature type="transmembrane region" description="Helical" evidence="1">
    <location>
        <begin position="12"/>
        <end position="30"/>
    </location>
</feature>
<sequence>MDDQYQQRMRNIMVAYNVIAIFFALWIQTMDMYHSWGNIRACLFSTSNTLSLILPLLKIFILLCHKQDFFRLVLYMKRNFLQLRRSREKDRDRLQPKVHLLHLLLHVSYDRDYCLLHGYSTDREYWEKRVGQSAPIQHVG</sequence>
<evidence type="ECO:0000313" key="2">
    <source>
        <dbReference type="EnsemblMetazoa" id="XP_026300258"/>
    </source>
</evidence>
<accession>A0A7M7MSB9</accession>
<evidence type="ECO:0000313" key="3">
    <source>
        <dbReference type="Proteomes" id="UP000005203"/>
    </source>
</evidence>
<evidence type="ECO:0000256" key="1">
    <source>
        <dbReference type="SAM" id="Phobius"/>
    </source>
</evidence>